<accession>A0A1Q9D8F5</accession>
<gene>
    <name evidence="2" type="ORF">AK812_SmicGene26874</name>
</gene>
<comment type="caution">
    <text evidence="2">The sequence shown here is derived from an EMBL/GenBank/DDBJ whole genome shotgun (WGS) entry which is preliminary data.</text>
</comment>
<evidence type="ECO:0000256" key="1">
    <source>
        <dbReference type="SAM" id="MobiDB-lite"/>
    </source>
</evidence>
<organism evidence="2 3">
    <name type="scientific">Symbiodinium microadriaticum</name>
    <name type="common">Dinoflagellate</name>
    <name type="synonym">Zooxanthella microadriatica</name>
    <dbReference type="NCBI Taxonomy" id="2951"/>
    <lineage>
        <taxon>Eukaryota</taxon>
        <taxon>Sar</taxon>
        <taxon>Alveolata</taxon>
        <taxon>Dinophyceae</taxon>
        <taxon>Suessiales</taxon>
        <taxon>Symbiodiniaceae</taxon>
        <taxon>Symbiodinium</taxon>
    </lineage>
</organism>
<sequence length="285" mass="30589">MYSGIGEAAEIEKVIERGVCFVTAAPGKGAWGAAGCAHKVRSEVDLAFVQRSPEEALSVPKAVTEFGKAEDFTLDNTDGTKGCPGRVEDSGVLRVPVISALSKTHAGAIVKRAQLHTGCSEHAATWVGPLTVFGLERMATGVNARDKSAMVLSLAKRSVNDCEENDWSTKAMVKTHEPAAHVNAGTIRRRAAINNKNDIVLRLPRHRGQRSNNVQDPGILSSSDIEKTQTIAGNRRTGTIHGGERRNHTARLLRVTGVGKPQEQNQSAEKNWDLADADRLSKSGT</sequence>
<proteinExistence type="predicted"/>
<evidence type="ECO:0000313" key="2">
    <source>
        <dbReference type="EMBL" id="OLP91431.1"/>
    </source>
</evidence>
<dbReference type="EMBL" id="LSRX01000665">
    <property type="protein sequence ID" value="OLP91431.1"/>
    <property type="molecule type" value="Genomic_DNA"/>
</dbReference>
<feature type="region of interest" description="Disordered" evidence="1">
    <location>
        <begin position="256"/>
        <end position="285"/>
    </location>
</feature>
<feature type="compositionally biased region" description="Basic and acidic residues" evidence="1">
    <location>
        <begin position="270"/>
        <end position="285"/>
    </location>
</feature>
<reference evidence="2 3" key="1">
    <citation type="submission" date="2016-02" db="EMBL/GenBank/DDBJ databases">
        <title>Genome analysis of coral dinoflagellate symbionts highlights evolutionary adaptations to a symbiotic lifestyle.</title>
        <authorList>
            <person name="Aranda M."/>
            <person name="Li Y."/>
            <person name="Liew Y.J."/>
            <person name="Baumgarten S."/>
            <person name="Simakov O."/>
            <person name="Wilson M."/>
            <person name="Piel J."/>
            <person name="Ashoor H."/>
            <person name="Bougouffa S."/>
            <person name="Bajic V.B."/>
            <person name="Ryu T."/>
            <person name="Ravasi T."/>
            <person name="Bayer T."/>
            <person name="Micklem G."/>
            <person name="Kim H."/>
            <person name="Bhak J."/>
            <person name="Lajeunesse T.C."/>
            <person name="Voolstra C.R."/>
        </authorList>
    </citation>
    <scope>NUCLEOTIDE SEQUENCE [LARGE SCALE GENOMIC DNA]</scope>
    <source>
        <strain evidence="2 3">CCMP2467</strain>
    </source>
</reference>
<dbReference type="AlphaFoldDB" id="A0A1Q9D8F5"/>
<evidence type="ECO:0000313" key="3">
    <source>
        <dbReference type="Proteomes" id="UP000186817"/>
    </source>
</evidence>
<protein>
    <submittedName>
        <fullName evidence="2">Uncharacterized protein</fullName>
    </submittedName>
</protein>
<dbReference type="Proteomes" id="UP000186817">
    <property type="component" value="Unassembled WGS sequence"/>
</dbReference>
<keyword evidence="3" id="KW-1185">Reference proteome</keyword>
<name>A0A1Q9D8F5_SYMMI</name>